<feature type="region of interest" description="Disordered" evidence="2">
    <location>
        <begin position="77"/>
        <end position="97"/>
    </location>
</feature>
<dbReference type="InterPro" id="IPR056125">
    <property type="entry name" value="DUF7708"/>
</dbReference>
<dbReference type="EMBL" id="CAJPDT010000048">
    <property type="protein sequence ID" value="CAF9928101.1"/>
    <property type="molecule type" value="Genomic_DNA"/>
</dbReference>
<reference evidence="5" key="1">
    <citation type="submission" date="2021-03" db="EMBL/GenBank/DDBJ databases">
        <authorList>
            <person name="Tagirdzhanova G."/>
        </authorList>
    </citation>
    <scope>NUCLEOTIDE SEQUENCE</scope>
</reference>
<accession>A0A8H3FVE1</accession>
<name>A0A8H3FVE1_9LECA</name>
<sequence length="706" mass="79412">MAYAMDSDAVITASGVTRPRLYGIVQTYIQKQLPRNIHPAFKALRDREEAATVLPQICFTEETTLPLLAQEKQASRINQVGGSKDGNDGDNEDNDDIPLEELYKDAASERRLFKAAIEAYEKTTKGSKYTTNIVSDATHTWEEVLAEVNAASERYNDVSGFWGKIRKGLRSFGVNNQVFDAWAGLLPTQSQYLSILCGGLKLIFSAAARLQDLRKEICDALAEIPILLASTHRALGAFKKSRELHKCSAALYSATIASLHYIVEWYKEKAIKKFTKSLFKQSSYEQHLSDLIEAIRTQSKNFDTCARLCSYETIVHTNQIVKSHHKESQNDHQEVVGKLDRFKIESFKQNNLLSNIVVTEAGNIQQTMEVMASRFNDMSGSMIKELKETLVKATLENFLSSSDLMDSRTQDVRGPMLPIRKVASESQLLRERRRFRQQLLTGLEYEDSVLEQDVEAKLKTVWALPRQDQDRVVAIMRSPKLQQWITNTDSSALLINANHRGSAKQQPTSFICAKLVDSLTPHPSNTHPESRMSLPLAFFCGEHLQKDDPDSGPDGMMRSLLAQLLLSYRDFDLRTVQRMRNLNFDDVNDLCDVFDLLIAQLPDYVVVFCVLDAISFYEDSAAVCDEAGVVVQALVDVVERTREAGCAFKLLLMSPWNSRVLYKNMQDQEGEVLWMPAKVPAQGGLTGMKWSASVDSNLAVTDHRLG</sequence>
<feature type="compositionally biased region" description="Acidic residues" evidence="2">
    <location>
        <begin position="88"/>
        <end position="97"/>
    </location>
</feature>
<keyword evidence="6" id="KW-1185">Reference proteome</keyword>
<dbReference type="PANTHER" id="PTHR40619:SF3">
    <property type="entry name" value="FUNGAL STAND N-TERMINAL GOODBYE DOMAIN-CONTAINING PROTEIN"/>
    <property type="match status" value="1"/>
</dbReference>
<comment type="caution">
    <text evidence="5">The sequence shown here is derived from an EMBL/GenBank/DDBJ whole genome shotgun (WGS) entry which is preliminary data.</text>
</comment>
<evidence type="ECO:0000259" key="4">
    <source>
        <dbReference type="Pfam" id="PF24883"/>
    </source>
</evidence>
<dbReference type="PANTHER" id="PTHR40619">
    <property type="entry name" value="FUNGAL STAND N-TERMINAL GOODBYE DOMAIN-CONTAINING PROTEIN"/>
    <property type="match status" value="1"/>
</dbReference>
<dbReference type="AlphaFoldDB" id="A0A8H3FVE1"/>
<protein>
    <recommendedName>
        <fullName evidence="7">Fungal STAND N-terminal Goodbye domain-containing protein</fullName>
    </recommendedName>
</protein>
<feature type="domain" description="Nephrocystin 3-like N-terminal" evidence="4">
    <location>
        <begin position="475"/>
        <end position="638"/>
    </location>
</feature>
<dbReference type="OrthoDB" id="5419927at2759"/>
<dbReference type="Pfam" id="PF24809">
    <property type="entry name" value="DUF7708"/>
    <property type="match status" value="1"/>
</dbReference>
<dbReference type="Proteomes" id="UP000664534">
    <property type="component" value="Unassembled WGS sequence"/>
</dbReference>
<feature type="domain" description="DUF7708" evidence="3">
    <location>
        <begin position="185"/>
        <end position="309"/>
    </location>
</feature>
<evidence type="ECO:0008006" key="7">
    <source>
        <dbReference type="Google" id="ProtNLM"/>
    </source>
</evidence>
<dbReference type="Pfam" id="PF24883">
    <property type="entry name" value="NPHP3_N"/>
    <property type="match status" value="1"/>
</dbReference>
<gene>
    <name evidence="5" type="ORF">IMSHALPRED_007384</name>
</gene>
<dbReference type="InterPro" id="IPR056884">
    <property type="entry name" value="NPHP3-like_N"/>
</dbReference>
<evidence type="ECO:0000313" key="5">
    <source>
        <dbReference type="EMBL" id="CAF9928101.1"/>
    </source>
</evidence>
<keyword evidence="1" id="KW-0677">Repeat</keyword>
<evidence type="ECO:0000313" key="6">
    <source>
        <dbReference type="Proteomes" id="UP000664534"/>
    </source>
</evidence>
<evidence type="ECO:0000256" key="2">
    <source>
        <dbReference type="SAM" id="MobiDB-lite"/>
    </source>
</evidence>
<proteinExistence type="predicted"/>
<evidence type="ECO:0000256" key="1">
    <source>
        <dbReference type="ARBA" id="ARBA00022737"/>
    </source>
</evidence>
<evidence type="ECO:0000259" key="3">
    <source>
        <dbReference type="Pfam" id="PF24809"/>
    </source>
</evidence>
<organism evidence="5 6">
    <name type="scientific">Imshaugia aleurites</name>
    <dbReference type="NCBI Taxonomy" id="172621"/>
    <lineage>
        <taxon>Eukaryota</taxon>
        <taxon>Fungi</taxon>
        <taxon>Dikarya</taxon>
        <taxon>Ascomycota</taxon>
        <taxon>Pezizomycotina</taxon>
        <taxon>Lecanoromycetes</taxon>
        <taxon>OSLEUM clade</taxon>
        <taxon>Lecanoromycetidae</taxon>
        <taxon>Lecanorales</taxon>
        <taxon>Lecanorineae</taxon>
        <taxon>Parmeliaceae</taxon>
        <taxon>Imshaugia</taxon>
    </lineage>
</organism>